<dbReference type="GO" id="GO:0005576">
    <property type="term" value="C:extracellular region"/>
    <property type="evidence" value="ECO:0007669"/>
    <property type="project" value="TreeGrafter"/>
</dbReference>
<dbReference type="GO" id="GO:0009986">
    <property type="term" value="C:cell surface"/>
    <property type="evidence" value="ECO:0007669"/>
    <property type="project" value="TreeGrafter"/>
</dbReference>
<keyword evidence="11" id="KW-1185">Reference proteome</keyword>
<reference evidence="10 11" key="1">
    <citation type="journal article" date="2018" name="Antonie Van Leeuwenhoek">
        <title>Larkinella terrae sp. nov., isolated from soil on Jeju Island, South Korea.</title>
        <authorList>
            <person name="Ten L.N."/>
            <person name="Jeon J."/>
            <person name="Park S.J."/>
            <person name="Park S."/>
            <person name="Lee S.Y."/>
            <person name="Kim M.K."/>
            <person name="Jung H.Y."/>
        </authorList>
    </citation>
    <scope>NUCLEOTIDE SEQUENCE [LARGE SCALE GENOMIC DNA]</scope>
    <source>
        <strain evidence="10 11">KCTC 52001</strain>
    </source>
</reference>
<evidence type="ECO:0000256" key="6">
    <source>
        <dbReference type="ARBA" id="ARBA00023326"/>
    </source>
</evidence>
<evidence type="ECO:0000256" key="3">
    <source>
        <dbReference type="ARBA" id="ARBA00023001"/>
    </source>
</evidence>
<dbReference type="Gene3D" id="3.20.20.80">
    <property type="entry name" value="Glycosidases"/>
    <property type="match status" value="1"/>
</dbReference>
<evidence type="ECO:0000256" key="1">
    <source>
        <dbReference type="ARBA" id="ARBA00005641"/>
    </source>
</evidence>
<dbReference type="EMBL" id="WJXZ01000009">
    <property type="protein sequence ID" value="MRS62911.1"/>
    <property type="molecule type" value="Genomic_DNA"/>
</dbReference>
<evidence type="ECO:0000313" key="11">
    <source>
        <dbReference type="Proteomes" id="UP000441754"/>
    </source>
</evidence>
<dbReference type="Proteomes" id="UP000441754">
    <property type="component" value="Unassembled WGS sequence"/>
</dbReference>
<dbReference type="SUPFAM" id="SSF51445">
    <property type="entry name" value="(Trans)glycosidases"/>
    <property type="match status" value="1"/>
</dbReference>
<evidence type="ECO:0000256" key="2">
    <source>
        <dbReference type="ARBA" id="ARBA00022801"/>
    </source>
</evidence>
<name>A0A7K0EMZ2_9BACT</name>
<evidence type="ECO:0000313" key="10">
    <source>
        <dbReference type="EMBL" id="MRS62911.1"/>
    </source>
</evidence>
<keyword evidence="4" id="KW-0119">Carbohydrate metabolism</keyword>
<keyword evidence="3" id="KW-0136">Cellulose degradation</keyword>
<evidence type="ECO:0000259" key="9">
    <source>
        <dbReference type="Pfam" id="PF00150"/>
    </source>
</evidence>
<evidence type="ECO:0000256" key="7">
    <source>
        <dbReference type="RuleBase" id="RU361153"/>
    </source>
</evidence>
<dbReference type="InterPro" id="IPR006311">
    <property type="entry name" value="TAT_signal"/>
</dbReference>
<dbReference type="GO" id="GO:0030245">
    <property type="term" value="P:cellulose catabolic process"/>
    <property type="evidence" value="ECO:0007669"/>
    <property type="project" value="UniProtKB-KW"/>
</dbReference>
<feature type="signal peptide" evidence="8">
    <location>
        <begin position="1"/>
        <end position="33"/>
    </location>
</feature>
<evidence type="ECO:0000256" key="8">
    <source>
        <dbReference type="SAM" id="SignalP"/>
    </source>
</evidence>
<keyword evidence="5 7" id="KW-0326">Glycosidase</keyword>
<evidence type="ECO:0000256" key="5">
    <source>
        <dbReference type="ARBA" id="ARBA00023295"/>
    </source>
</evidence>
<comment type="similarity">
    <text evidence="1 7">Belongs to the glycosyl hydrolase 5 (cellulase A) family.</text>
</comment>
<dbReference type="Pfam" id="PF00150">
    <property type="entry name" value="Cellulase"/>
    <property type="match status" value="1"/>
</dbReference>
<feature type="chain" id="PRO_5029532939" evidence="8">
    <location>
        <begin position="34"/>
        <end position="381"/>
    </location>
</feature>
<evidence type="ECO:0000256" key="4">
    <source>
        <dbReference type="ARBA" id="ARBA00023277"/>
    </source>
</evidence>
<organism evidence="10 11">
    <name type="scientific">Larkinella terrae</name>
    <dbReference type="NCBI Taxonomy" id="2025311"/>
    <lineage>
        <taxon>Bacteria</taxon>
        <taxon>Pseudomonadati</taxon>
        <taxon>Bacteroidota</taxon>
        <taxon>Cytophagia</taxon>
        <taxon>Cytophagales</taxon>
        <taxon>Spirosomataceae</taxon>
        <taxon>Larkinella</taxon>
    </lineage>
</organism>
<dbReference type="InterPro" id="IPR001547">
    <property type="entry name" value="Glyco_hydro_5"/>
</dbReference>
<dbReference type="GO" id="GO:0008422">
    <property type="term" value="F:beta-glucosidase activity"/>
    <property type="evidence" value="ECO:0007669"/>
    <property type="project" value="TreeGrafter"/>
</dbReference>
<dbReference type="OrthoDB" id="9800955at2"/>
<keyword evidence="8" id="KW-0732">Signal</keyword>
<comment type="caution">
    <text evidence="10">The sequence shown here is derived from an EMBL/GenBank/DDBJ whole genome shotgun (WGS) entry which is preliminary data.</text>
</comment>
<accession>A0A7K0EMZ2</accession>
<gene>
    <name evidence="10" type="ORF">GJJ30_16550</name>
</gene>
<dbReference type="PROSITE" id="PS51318">
    <property type="entry name" value="TAT"/>
    <property type="match status" value="1"/>
</dbReference>
<dbReference type="PANTHER" id="PTHR31297">
    <property type="entry name" value="GLUCAN ENDO-1,6-BETA-GLUCOSIDASE B"/>
    <property type="match status" value="1"/>
</dbReference>
<keyword evidence="6" id="KW-0624">Polysaccharide degradation</keyword>
<feature type="domain" description="Glycoside hydrolase family 5" evidence="9">
    <location>
        <begin position="39"/>
        <end position="346"/>
    </location>
</feature>
<protein>
    <submittedName>
        <fullName evidence="10">Cellulase family glycosylhydrolase</fullName>
    </submittedName>
</protein>
<dbReference type="PANTHER" id="PTHR31297:SF41">
    <property type="entry name" value="ENDOGLUCANASE, PUTATIVE (AFU_ORTHOLOGUE AFUA_5G01830)-RELATED"/>
    <property type="match status" value="1"/>
</dbReference>
<dbReference type="InterPro" id="IPR017853">
    <property type="entry name" value="GH"/>
</dbReference>
<dbReference type="AlphaFoldDB" id="A0A7K0EMZ2"/>
<dbReference type="RefSeq" id="WP_154176274.1">
    <property type="nucleotide sequence ID" value="NZ_WJXZ01000009.1"/>
</dbReference>
<dbReference type="InterPro" id="IPR050386">
    <property type="entry name" value="Glycosyl_hydrolase_5"/>
</dbReference>
<proteinExistence type="inferred from homology"/>
<keyword evidence="2 7" id="KW-0378">Hydrolase</keyword>
<sequence>MQRRTFLQHSGLLAAAVSASGTAVLASSSAAKAKNKLPKWKGFNLLDFFSPNPAQGRKATEEEQFKWMRDWGFDFVRLPMAYPAYLKFDRSRNITPDEVYQIDEQAVDRIDRLVEMAHKHNIHVSLNLHRAPGYCVNAGFHEPYNLWTDQPALDAFCFHWNMWAKRYKNVSSKKISFDLLNEPSMREDMNDQLSKHGPVPGAVYRKVALAASEAIRKENPKHLIIADGNNTGSTVIPEITDLDIAQSCRGYNPGIISHFKAPWANKDPENMPTPKWPGQVGERYLSREMLETFYKPWIELVNKGVGVHCGECGAWNKTPHDVFLAWFGDVLDILTSNGIGFSLWEFIGDFGILDSRRADVAYEDWHGHKLDRKLLNLLQKY</sequence>